<keyword evidence="2" id="KW-0472">Membrane</keyword>
<feature type="transmembrane region" description="Helical" evidence="2">
    <location>
        <begin position="618"/>
        <end position="640"/>
    </location>
</feature>
<keyword evidence="4" id="KW-1185">Reference proteome</keyword>
<feature type="transmembrane region" description="Helical" evidence="2">
    <location>
        <begin position="193"/>
        <end position="215"/>
    </location>
</feature>
<feature type="transmembrane region" description="Helical" evidence="2">
    <location>
        <begin position="273"/>
        <end position="296"/>
    </location>
</feature>
<feature type="transmembrane region" description="Helical" evidence="2">
    <location>
        <begin position="691"/>
        <end position="713"/>
    </location>
</feature>
<dbReference type="Proteomes" id="UP000241639">
    <property type="component" value="Unassembled WGS sequence"/>
</dbReference>
<dbReference type="EMBL" id="PZZP01000002">
    <property type="protein sequence ID" value="PTM56818.1"/>
    <property type="molecule type" value="Genomic_DNA"/>
</dbReference>
<feature type="transmembrane region" description="Helical" evidence="2">
    <location>
        <begin position="242"/>
        <end position="267"/>
    </location>
</feature>
<protein>
    <recommendedName>
        <fullName evidence="5">Bacteriocin-associated integral membrane protein</fullName>
    </recommendedName>
</protein>
<evidence type="ECO:0000313" key="4">
    <source>
        <dbReference type="Proteomes" id="UP000241639"/>
    </source>
</evidence>
<keyword evidence="1" id="KW-0175">Coiled coil</keyword>
<feature type="transmembrane region" description="Helical" evidence="2">
    <location>
        <begin position="317"/>
        <end position="340"/>
    </location>
</feature>
<proteinExistence type="predicted"/>
<reference evidence="3 4" key="1">
    <citation type="submission" date="2018-04" db="EMBL/GenBank/DDBJ databases">
        <title>Genomic Encyclopedia of Archaeal and Bacterial Type Strains, Phase II (KMG-II): from individual species to whole genera.</title>
        <authorList>
            <person name="Goeker M."/>
        </authorList>
    </citation>
    <scope>NUCLEOTIDE SEQUENCE [LARGE SCALE GENOMIC DNA]</scope>
    <source>
        <strain evidence="3 4">DSM 45169</strain>
    </source>
</reference>
<evidence type="ECO:0000256" key="1">
    <source>
        <dbReference type="SAM" id="Coils"/>
    </source>
</evidence>
<keyword evidence="2" id="KW-0812">Transmembrane</keyword>
<evidence type="ECO:0000313" key="3">
    <source>
        <dbReference type="EMBL" id="PTM56818.1"/>
    </source>
</evidence>
<dbReference type="RefSeq" id="WP_107728114.1">
    <property type="nucleotide sequence ID" value="NZ_PZZP01000002.1"/>
</dbReference>
<dbReference type="OrthoDB" id="2076832at2"/>
<feature type="coiled-coil region" evidence="1">
    <location>
        <begin position="340"/>
        <end position="398"/>
    </location>
</feature>
<name>A0A2T4Z4J9_9BACL</name>
<accession>A0A2T4Z4J9</accession>
<evidence type="ECO:0008006" key="5">
    <source>
        <dbReference type="Google" id="ProtNLM"/>
    </source>
</evidence>
<comment type="caution">
    <text evidence="3">The sequence shown here is derived from an EMBL/GenBank/DDBJ whole genome shotgun (WGS) entry which is preliminary data.</text>
</comment>
<sequence>MKKVSAVLTALLFVVFLFLSAKVVEQYQFQQLLYDGRTGMMLNFEGFKRKENANDFIEEVAKDYDVGIAKYSFKDSKHTQIFTTDPTLDNRIRLVEGTYPAAGSGEFISTKMTDTSAQVGRFTSGESQITINLFLLDHQKQASTNGIYYFDTQDHDKIQQIIHRFAEEQVTTEIIDVTIQPLMSLETLIRTSAIIMLTMLALLISIIGAMAFDIIHKKRDILVMKIGGYTWRAAVLIQWRKWVPALLTAVMVSYLSFFSFTLIAGYPSNLLEITFLFLAAVSLFLLFFATTSALLIGWMYHSRDEYEGLKGKKPYNLLMGASLLLTIVFLGFSVGALFFLQDTNKKIAGLEENLSVWEKTENLYQTVTTYIGQNQVSAHVANEQNQAVKQAYQDLNKKVSGFLIDPSNYDEVGEGVYAYDLNIKEGEDVRTNPYGKAITINENYLSYNTIESEHGSIYEQLMNDENVLNILVPISLREKEAEIKENFISHFYFQKVEVENIYREDKGEPLNTMTKEDLDVNIIYVKDNQSYFTFNPKEKGEEDYFIHDPIAIIDQTSFDASYYMSYLSSYYYFYSDEDDPLQLFSSIAMANDASALQRVESVYDTYGKMIQELATTRVALLMVIVALSIATLSVSLYYTLCYFHKNKLKLFVQHIHGQGFYSLKKGLLLMHGGIFTVLLGLSFLLQLGTLTWITVAMLVLNIGASVGLVKVLMNRVYLNLKKEL</sequence>
<gene>
    <name evidence="3" type="ORF">C8J48_3143</name>
</gene>
<feature type="transmembrane region" description="Helical" evidence="2">
    <location>
        <begin position="666"/>
        <end position="685"/>
    </location>
</feature>
<keyword evidence="2" id="KW-1133">Transmembrane helix</keyword>
<evidence type="ECO:0000256" key="2">
    <source>
        <dbReference type="SAM" id="Phobius"/>
    </source>
</evidence>
<dbReference type="AlphaFoldDB" id="A0A2T4Z4J9"/>
<organism evidence="3 4">
    <name type="scientific">Desmospora activa DSM 45169</name>
    <dbReference type="NCBI Taxonomy" id="1121389"/>
    <lineage>
        <taxon>Bacteria</taxon>
        <taxon>Bacillati</taxon>
        <taxon>Bacillota</taxon>
        <taxon>Bacilli</taxon>
        <taxon>Bacillales</taxon>
        <taxon>Thermoactinomycetaceae</taxon>
        <taxon>Desmospora</taxon>
    </lineage>
</organism>